<organism evidence="7 8">
    <name type="scientific">Candidatus Desulfacyla euxinica</name>
    <dbReference type="NCBI Taxonomy" id="2841693"/>
    <lineage>
        <taxon>Bacteria</taxon>
        <taxon>Deltaproteobacteria</taxon>
        <taxon>Candidatus Desulfacyla</taxon>
    </lineage>
</organism>
<dbReference type="PANTHER" id="PTHR11113:SF6">
    <property type="entry name" value="ADENINE DEAMINASE YERA-RELATED"/>
    <property type="match status" value="1"/>
</dbReference>
<dbReference type="InterPro" id="IPR006680">
    <property type="entry name" value="Amidohydro-rel"/>
</dbReference>
<sequence length="590" mass="65636">MNPENNLTQQRIQGEPSLKADLFLKGATVLNVYSGELLKMNVATRGDKILYVGPLSEVAGEGTTVLNVSGKFLVPGYIEPHCHPWVLYNPLSFGQEAVRFGTTTFICDNLFFYLLMGLKKFELFMESISDMPVKFYWTCRTSPQSPMANEDALYSIENLRELLQNAHTASLGEITRWQDVLRGDGRIKELIGIAGNLGKRVDGHTAGAKYERLNVLSRSGMESCHESINGQQLLDRVRLGLYVMLRHSSLRSDLPELVKTIVSNGISMDRMMLTTDGSTAGFHQKFGMNDSLIKIAIQEGIDPVSAYRMATINPATYFHMDGDIGGIAPGRFADILVLKNLDTPAPEMVISRGRIVARNGTTVEQFPHIQWEKVFPQSCFTKRSWKARSDDFKIPSDGHVLRFPVINLVSAVITGIEWHDFSVKDGFLRVDGGKGLSLISLLNKDGRWVTNGIIRNFADRVEGIASSYNTATEILVIGNDPVAMSAAVNRVLELRGGIVAFEGGKIVYELSLPLGGMLSDASMSTLAEKERELKEYLKGKGHPYHDPLYTFTFLPNDFLPDVRINYDGIVDIKGKKTLWNRRDLVHHAMA</sequence>
<dbReference type="InterPro" id="IPR011059">
    <property type="entry name" value="Metal-dep_hydrolase_composite"/>
</dbReference>
<evidence type="ECO:0000259" key="6">
    <source>
        <dbReference type="Pfam" id="PF13382"/>
    </source>
</evidence>
<gene>
    <name evidence="7" type="ORF">H8E19_04905</name>
</gene>
<dbReference type="Gene3D" id="3.20.20.140">
    <property type="entry name" value="Metal-dependent hydrolases"/>
    <property type="match status" value="1"/>
</dbReference>
<comment type="caution">
    <text evidence="7">The sequence shown here is derived from an EMBL/GenBank/DDBJ whole genome shotgun (WGS) entry which is preliminary data.</text>
</comment>
<evidence type="ECO:0000256" key="4">
    <source>
        <dbReference type="ARBA" id="ARBA00047720"/>
    </source>
</evidence>
<evidence type="ECO:0000256" key="3">
    <source>
        <dbReference type="ARBA" id="ARBA00022801"/>
    </source>
</evidence>
<evidence type="ECO:0000256" key="2">
    <source>
        <dbReference type="ARBA" id="ARBA00012782"/>
    </source>
</evidence>
<evidence type="ECO:0000313" key="8">
    <source>
        <dbReference type="Proteomes" id="UP000650524"/>
    </source>
</evidence>
<feature type="domain" description="Adenine deaminase C-terminal" evidence="6">
    <location>
        <begin position="412"/>
        <end position="574"/>
    </location>
</feature>
<protein>
    <recommendedName>
        <fullName evidence="2">adenine deaminase</fullName>
        <ecNumber evidence="2">3.5.4.2</ecNumber>
    </recommendedName>
</protein>
<dbReference type="InterPro" id="IPR032466">
    <property type="entry name" value="Metal_Hydrolase"/>
</dbReference>
<dbReference type="AlphaFoldDB" id="A0A8J6T7R6"/>
<comment type="similarity">
    <text evidence="1">Belongs to the metallo-dependent hydrolases superfamily. Adenine deaminase family.</text>
</comment>
<reference evidence="7 8" key="1">
    <citation type="submission" date="2020-08" db="EMBL/GenBank/DDBJ databases">
        <title>Bridging the membrane lipid divide: bacteria of the FCB group superphylum have the potential to synthesize archaeal ether lipids.</title>
        <authorList>
            <person name="Villanueva L."/>
            <person name="Von Meijenfeldt F.A.B."/>
            <person name="Westbye A.B."/>
            <person name="Yadav S."/>
            <person name="Hopmans E.C."/>
            <person name="Dutilh B.E."/>
            <person name="Sinninghe Damste J.S."/>
        </authorList>
    </citation>
    <scope>NUCLEOTIDE SEQUENCE [LARGE SCALE GENOMIC DNA]</scope>
    <source>
        <strain evidence="7">NIOZ-UU27</strain>
    </source>
</reference>
<accession>A0A8J6T7R6</accession>
<comment type="catalytic activity">
    <reaction evidence="4">
        <text>adenine + H2O + H(+) = hypoxanthine + NH4(+)</text>
        <dbReference type="Rhea" id="RHEA:23688"/>
        <dbReference type="ChEBI" id="CHEBI:15377"/>
        <dbReference type="ChEBI" id="CHEBI:15378"/>
        <dbReference type="ChEBI" id="CHEBI:16708"/>
        <dbReference type="ChEBI" id="CHEBI:17368"/>
        <dbReference type="ChEBI" id="CHEBI:28938"/>
        <dbReference type="EC" id="3.5.4.2"/>
    </reaction>
</comment>
<dbReference type="SUPFAM" id="SSF51556">
    <property type="entry name" value="Metallo-dependent hydrolases"/>
    <property type="match status" value="1"/>
</dbReference>
<keyword evidence="3" id="KW-0378">Hydrolase</keyword>
<evidence type="ECO:0000256" key="1">
    <source>
        <dbReference type="ARBA" id="ARBA00006773"/>
    </source>
</evidence>
<feature type="domain" description="Amidohydrolase-related" evidence="5">
    <location>
        <begin position="72"/>
        <end position="356"/>
    </location>
</feature>
<dbReference type="PANTHER" id="PTHR11113">
    <property type="entry name" value="N-ACETYLGLUCOSAMINE-6-PHOSPHATE DEACETYLASE"/>
    <property type="match status" value="1"/>
</dbReference>
<evidence type="ECO:0000259" key="5">
    <source>
        <dbReference type="Pfam" id="PF01979"/>
    </source>
</evidence>
<dbReference type="SUPFAM" id="SSF51338">
    <property type="entry name" value="Composite domain of metallo-dependent hydrolases"/>
    <property type="match status" value="1"/>
</dbReference>
<dbReference type="Pfam" id="PF13382">
    <property type="entry name" value="Adenine_deam_C"/>
    <property type="match status" value="1"/>
</dbReference>
<dbReference type="InterPro" id="IPR026912">
    <property type="entry name" value="Adenine_deam_C"/>
</dbReference>
<dbReference type="Proteomes" id="UP000650524">
    <property type="component" value="Unassembled WGS sequence"/>
</dbReference>
<dbReference type="Pfam" id="PF01979">
    <property type="entry name" value="Amidohydro_1"/>
    <property type="match status" value="1"/>
</dbReference>
<proteinExistence type="inferred from homology"/>
<evidence type="ECO:0000313" key="7">
    <source>
        <dbReference type="EMBL" id="MBC8176723.1"/>
    </source>
</evidence>
<dbReference type="EMBL" id="JACNJD010000158">
    <property type="protein sequence ID" value="MBC8176723.1"/>
    <property type="molecule type" value="Genomic_DNA"/>
</dbReference>
<dbReference type="EC" id="3.5.4.2" evidence="2"/>
<dbReference type="Gene3D" id="2.30.40.10">
    <property type="entry name" value="Urease, subunit C, domain 1"/>
    <property type="match status" value="1"/>
</dbReference>
<dbReference type="GO" id="GO:0000034">
    <property type="term" value="F:adenine deaminase activity"/>
    <property type="evidence" value="ECO:0007669"/>
    <property type="project" value="UniProtKB-EC"/>
</dbReference>
<name>A0A8J6T7R6_9DELT</name>